<keyword evidence="2 5" id="KW-0812">Transmembrane</keyword>
<feature type="transmembrane region" description="Helical" evidence="5">
    <location>
        <begin position="71"/>
        <end position="93"/>
    </location>
</feature>
<sequence length="302" mass="31911">MRPFFISATQRNAQPVKARFRSIGRAFLEAFICLGLALRSSLRPGILIGSSGLCLLMTSFWGWLFYTHFEFIAKAAGLIASFVIMGAAALGLLPSVSGGPATISAMANIAPALALMAVYAALLAVAIVVVLYAGAVVLSIRLSLRWVLMGRLKTRTRSHYPSLLQRQPAATDLLRAGRYHLGPWLGLGIGIGIGPLLCLLIPVVNGILMLMLLAYLNVRFLVPAALAGLASGAEQMRVVRAQRGALIAFGLLILMLAVVPVLNLLLPALLGSGVCHLAYRGLDRLDAAAGMAPEPQVSLPAP</sequence>
<keyword evidence="3 5" id="KW-1133">Transmembrane helix</keyword>
<feature type="transmembrane region" description="Helical" evidence="5">
    <location>
        <begin position="245"/>
        <end position="270"/>
    </location>
</feature>
<comment type="subcellular location">
    <subcellularLocation>
        <location evidence="1">Membrane</location>
        <topology evidence="1">Multi-pass membrane protein</topology>
    </subcellularLocation>
</comment>
<evidence type="ECO:0000313" key="7">
    <source>
        <dbReference type="Proteomes" id="UP000515591"/>
    </source>
</evidence>
<feature type="transmembrane region" description="Helical" evidence="5">
    <location>
        <begin position="20"/>
        <end position="38"/>
    </location>
</feature>
<name>A0A6S5RJB4_9GAMM</name>
<proteinExistence type="predicted"/>
<evidence type="ECO:0000313" key="6">
    <source>
        <dbReference type="EMBL" id="BBT14670.1"/>
    </source>
</evidence>
<dbReference type="EMBL" id="AP022213">
    <property type="protein sequence ID" value="BBT14670.1"/>
    <property type="molecule type" value="Genomic_DNA"/>
</dbReference>
<organism evidence="6 7">
    <name type="scientific">Metapseudomonas otitidis</name>
    <dbReference type="NCBI Taxonomy" id="319939"/>
    <lineage>
        <taxon>Bacteria</taxon>
        <taxon>Pseudomonadati</taxon>
        <taxon>Pseudomonadota</taxon>
        <taxon>Gammaproteobacteria</taxon>
        <taxon>Pseudomonadales</taxon>
        <taxon>Pseudomonadaceae</taxon>
        <taxon>Metapseudomonas</taxon>
    </lineage>
</organism>
<feature type="transmembrane region" description="Helical" evidence="5">
    <location>
        <begin position="184"/>
        <end position="204"/>
    </location>
</feature>
<dbReference type="Pfam" id="PF07264">
    <property type="entry name" value="EI24"/>
    <property type="match status" value="1"/>
</dbReference>
<evidence type="ECO:0000256" key="4">
    <source>
        <dbReference type="ARBA" id="ARBA00023136"/>
    </source>
</evidence>
<keyword evidence="4 5" id="KW-0472">Membrane</keyword>
<feature type="transmembrane region" description="Helical" evidence="5">
    <location>
        <begin position="210"/>
        <end position="233"/>
    </location>
</feature>
<evidence type="ECO:0000256" key="1">
    <source>
        <dbReference type="ARBA" id="ARBA00004141"/>
    </source>
</evidence>
<protein>
    <recommendedName>
        <fullName evidence="8">Etoposide-induced protein 2.4 (EI24)</fullName>
    </recommendedName>
</protein>
<feature type="transmembrane region" description="Helical" evidence="5">
    <location>
        <begin position="44"/>
        <end position="64"/>
    </location>
</feature>
<evidence type="ECO:0008006" key="8">
    <source>
        <dbReference type="Google" id="ProtNLM"/>
    </source>
</evidence>
<dbReference type="AlphaFoldDB" id="A0A6S5RJB4"/>
<dbReference type="InterPro" id="IPR059112">
    <property type="entry name" value="CysZ/EI24"/>
</dbReference>
<evidence type="ECO:0000256" key="3">
    <source>
        <dbReference type="ARBA" id="ARBA00022989"/>
    </source>
</evidence>
<gene>
    <name evidence="6" type="ORF">WP8S17C03_07190</name>
</gene>
<feature type="transmembrane region" description="Helical" evidence="5">
    <location>
        <begin position="113"/>
        <end position="144"/>
    </location>
</feature>
<evidence type="ECO:0000256" key="2">
    <source>
        <dbReference type="ARBA" id="ARBA00022692"/>
    </source>
</evidence>
<dbReference type="Proteomes" id="UP000515591">
    <property type="component" value="Chromosome"/>
</dbReference>
<evidence type="ECO:0000256" key="5">
    <source>
        <dbReference type="SAM" id="Phobius"/>
    </source>
</evidence>
<accession>A0A6S5RJB4</accession>
<reference evidence="6 7" key="1">
    <citation type="submission" date="2019-12" db="EMBL/GenBank/DDBJ databases">
        <title>complete genome sequences of Pseudomonas otitidis str. WP8-S17-CRE-03 isolated from wastewater treatment plant effluent.</title>
        <authorList>
            <person name="Sekizuka T."/>
            <person name="Itokawa K."/>
            <person name="Yatsu K."/>
            <person name="Inamine Y."/>
            <person name="Kuroda M."/>
        </authorList>
    </citation>
    <scope>NUCLEOTIDE SEQUENCE [LARGE SCALE GENOMIC DNA]</scope>
    <source>
        <strain evidence="6 7">WP8-S17-CRE-03</strain>
    </source>
</reference>